<evidence type="ECO:0000259" key="4">
    <source>
        <dbReference type="SMART" id="SM00560"/>
    </source>
</evidence>
<proteinExistence type="predicted"/>
<dbReference type="Pfam" id="PF13573">
    <property type="entry name" value="SprB"/>
    <property type="match status" value="1"/>
</dbReference>
<keyword evidence="6" id="KW-1185">Reference proteome</keyword>
<gene>
    <name evidence="5" type="ORF">BST97_02855</name>
</gene>
<name>A0A1W6MHE2_9FLAO</name>
<dbReference type="AlphaFoldDB" id="A0A1W6MHE2"/>
<evidence type="ECO:0000313" key="6">
    <source>
        <dbReference type="Proteomes" id="UP000193431"/>
    </source>
</evidence>
<dbReference type="EMBL" id="CP019344">
    <property type="protein sequence ID" value="ARN77023.1"/>
    <property type="molecule type" value="Genomic_DNA"/>
</dbReference>
<sequence length="778" mass="82515">MRHFYLYLTLIFSFVSIAQDATHLTFDGVNDHVVLPSESSFDFTSEFTVEFWMRSSTIPQQWDALVAKGDDSWRVALTDAGNIAFAGNGSFSDFFSTVSVTDGNWHHIAAVKTATDAYIYIDGVQNVTASAPGTVNNSGFAVSIGENLQATGRYYTGEIDDIRIWSTSRTSTEIDSNRFCELGGSESNLTAYYKMNNGVAAGDNSDVTVLDNASSNGTALNGILNNFALNGSSSNWISGTAVSYAAISSSTDATCGDNGSATVQTYNMTNPTYLWSNNATTATVSNLATGTYTCVITAQNGCTSSVSVIIDGNDPIAYTITKNNDITCNGDNDGSATVSVTGGTPPYTILWSTSEYGTTLNNLFPGTYYIAGVSDSLGCGIIWDGSQQTITITEPALVGDTTVSSPVTYDQGDTAVPLTATLGSNATTLLWYTAATGGTGSTTAPTPDTSSTGNTSYWVSSANANGCESARVEIVVTVNVSIPDAPTTSYSTQVYTGDDKDLTTLQVTGDNIQWYDAAIGGNLLTNTSLLVDEITYYATQTVNGTESTDRLAITANRISENSQTLPDNSTVADLIATPSSGTTVKWYTNATGGTALAPTDELQFGTYYVEQFSAVATSNRVPVQVDVPFTPATHVHFDGVDDKISLFTSISGQVFTKELWIKPSTLSGIQHLFSYTDGSAGESQHDLWMDNGYIKSGEIFHSATILTSTIQVAVDQWTHIAVISGNLSLNLDSKIYINGVEVASSDSSGAGSNQMSGNQFIGSGGFLLMQTFLEKWMR</sequence>
<reference evidence="5 6" key="1">
    <citation type="submission" date="2016-11" db="EMBL/GenBank/DDBJ databases">
        <title>Trade-off between light-utilization and light-protection in marine flavobacteria.</title>
        <authorList>
            <person name="Kumagai Y."/>
        </authorList>
    </citation>
    <scope>NUCLEOTIDE SEQUENCE [LARGE SCALE GENOMIC DNA]</scope>
    <source>
        <strain evidence="5 6">JCM 13191</strain>
    </source>
</reference>
<dbReference type="Gene3D" id="2.60.120.200">
    <property type="match status" value="2"/>
</dbReference>
<dbReference type="Proteomes" id="UP000193431">
    <property type="component" value="Chromosome"/>
</dbReference>
<evidence type="ECO:0000256" key="1">
    <source>
        <dbReference type="ARBA" id="ARBA00022729"/>
    </source>
</evidence>
<dbReference type="RefSeq" id="WP_085765822.1">
    <property type="nucleotide sequence ID" value="NZ_CP019344.1"/>
</dbReference>
<organism evidence="5 6">
    <name type="scientific">Nonlabens spongiae</name>
    <dbReference type="NCBI Taxonomy" id="331648"/>
    <lineage>
        <taxon>Bacteria</taxon>
        <taxon>Pseudomonadati</taxon>
        <taxon>Bacteroidota</taxon>
        <taxon>Flavobacteriia</taxon>
        <taxon>Flavobacteriales</taxon>
        <taxon>Flavobacteriaceae</taxon>
        <taxon>Nonlabens</taxon>
    </lineage>
</organism>
<dbReference type="InterPro" id="IPR013320">
    <property type="entry name" value="ConA-like_dom_sf"/>
</dbReference>
<dbReference type="GO" id="GO:0005975">
    <property type="term" value="P:carbohydrate metabolic process"/>
    <property type="evidence" value="ECO:0007669"/>
    <property type="project" value="UniProtKB-ARBA"/>
</dbReference>
<dbReference type="InterPro" id="IPR025667">
    <property type="entry name" value="SprB_repeat"/>
</dbReference>
<feature type="signal peptide" evidence="3">
    <location>
        <begin position="1"/>
        <end position="18"/>
    </location>
</feature>
<dbReference type="InterPro" id="IPR006558">
    <property type="entry name" value="LamG-like"/>
</dbReference>
<dbReference type="InterPro" id="IPR044023">
    <property type="entry name" value="Ig_7"/>
</dbReference>
<dbReference type="SUPFAM" id="SSF49899">
    <property type="entry name" value="Concanavalin A-like lectins/glucanases"/>
    <property type="match status" value="2"/>
</dbReference>
<feature type="chain" id="PRO_5010873118" description="LamG-like jellyroll fold domain-containing protein" evidence="3">
    <location>
        <begin position="19"/>
        <end position="778"/>
    </location>
</feature>
<evidence type="ECO:0000313" key="5">
    <source>
        <dbReference type="EMBL" id="ARN77023.1"/>
    </source>
</evidence>
<protein>
    <recommendedName>
        <fullName evidence="4">LamG-like jellyroll fold domain-containing protein</fullName>
    </recommendedName>
</protein>
<accession>A0A1W6MHE2</accession>
<dbReference type="STRING" id="331648.BST97_02855"/>
<dbReference type="InterPro" id="IPR043504">
    <property type="entry name" value="Peptidase_S1_PA_chymotrypsin"/>
</dbReference>
<keyword evidence="2" id="KW-1015">Disulfide bond</keyword>
<feature type="domain" description="LamG-like jellyroll fold" evidence="4">
    <location>
        <begin position="45"/>
        <end position="172"/>
    </location>
</feature>
<evidence type="ECO:0000256" key="2">
    <source>
        <dbReference type="ARBA" id="ARBA00023157"/>
    </source>
</evidence>
<dbReference type="GO" id="GO:0004553">
    <property type="term" value="F:hydrolase activity, hydrolyzing O-glycosyl compounds"/>
    <property type="evidence" value="ECO:0007669"/>
    <property type="project" value="UniProtKB-ARBA"/>
</dbReference>
<keyword evidence="1 3" id="KW-0732">Signal</keyword>
<dbReference type="Pfam" id="PF19081">
    <property type="entry name" value="Ig_7"/>
    <property type="match status" value="2"/>
</dbReference>
<dbReference type="Pfam" id="PF13385">
    <property type="entry name" value="Laminin_G_3"/>
    <property type="match status" value="2"/>
</dbReference>
<dbReference type="Gene3D" id="2.40.10.10">
    <property type="entry name" value="Trypsin-like serine proteases"/>
    <property type="match status" value="1"/>
</dbReference>
<dbReference type="OrthoDB" id="1391570at2"/>
<evidence type="ECO:0000256" key="3">
    <source>
        <dbReference type="SAM" id="SignalP"/>
    </source>
</evidence>
<dbReference type="SMART" id="SM00560">
    <property type="entry name" value="LamGL"/>
    <property type="match status" value="1"/>
</dbReference>